<evidence type="ECO:0008006" key="4">
    <source>
        <dbReference type="Google" id="ProtNLM"/>
    </source>
</evidence>
<dbReference type="KEGG" id="pcor:KS4_03310"/>
<sequence length="272" mass="30514">MYVSERKRKTSGFTLIELLVTISIISILIGILLPALSAARIAARASLCLSNIRQLSIATLNYTSANDDYMPHYLHRETMDTTKYWFGEENQRYVGPGSTMRKLDLADAILASFLSGAMDERIVCPDFPYDADGYFEKFDKQAASYGMNAYVTGVQYTPISLCKKFNLPITPYFRITQFFRTSEIVMFADGVHLDGLGDKQFNDAIYLKVENQFGGFAHFRHHGKTNVSYLDGHARAEGFETIERMYEDIGGDGAGNLTHGDYGMDTPYGSLE</sequence>
<dbReference type="SUPFAM" id="SSF54523">
    <property type="entry name" value="Pili subunits"/>
    <property type="match status" value="1"/>
</dbReference>
<dbReference type="OrthoDB" id="249920at2"/>
<dbReference type="PROSITE" id="PS00409">
    <property type="entry name" value="PROKAR_NTER_METHYL"/>
    <property type="match status" value="1"/>
</dbReference>
<dbReference type="EMBL" id="CP036425">
    <property type="protein sequence ID" value="QDU32299.1"/>
    <property type="molecule type" value="Genomic_DNA"/>
</dbReference>
<evidence type="ECO:0000313" key="3">
    <source>
        <dbReference type="Proteomes" id="UP000317369"/>
    </source>
</evidence>
<protein>
    <recommendedName>
        <fullName evidence="4">Prepilin-type N-terminal cleavage/methylation domain-containing protein</fullName>
    </recommendedName>
</protein>
<keyword evidence="1" id="KW-0812">Transmembrane</keyword>
<dbReference type="InterPro" id="IPR045584">
    <property type="entry name" value="Pilin-like"/>
</dbReference>
<gene>
    <name evidence="2" type="ORF">KS4_03310</name>
</gene>
<dbReference type="AlphaFoldDB" id="A0A517YPZ1"/>
<keyword evidence="1" id="KW-0472">Membrane</keyword>
<evidence type="ECO:0000256" key="1">
    <source>
        <dbReference type="SAM" id="Phobius"/>
    </source>
</evidence>
<dbReference type="PANTHER" id="PTHR30093:SF2">
    <property type="entry name" value="TYPE II SECRETION SYSTEM PROTEIN H"/>
    <property type="match status" value="1"/>
</dbReference>
<organism evidence="2 3">
    <name type="scientific">Poriferisphaera corsica</name>
    <dbReference type="NCBI Taxonomy" id="2528020"/>
    <lineage>
        <taxon>Bacteria</taxon>
        <taxon>Pseudomonadati</taxon>
        <taxon>Planctomycetota</taxon>
        <taxon>Phycisphaerae</taxon>
        <taxon>Phycisphaerales</taxon>
        <taxon>Phycisphaeraceae</taxon>
        <taxon>Poriferisphaera</taxon>
    </lineage>
</organism>
<keyword evidence="3" id="KW-1185">Reference proteome</keyword>
<dbReference type="PANTHER" id="PTHR30093">
    <property type="entry name" value="GENERAL SECRETION PATHWAY PROTEIN G"/>
    <property type="match status" value="1"/>
</dbReference>
<accession>A0A517YPZ1</accession>
<reference evidence="2 3" key="1">
    <citation type="submission" date="2019-02" db="EMBL/GenBank/DDBJ databases">
        <title>Deep-cultivation of Planctomycetes and their phenomic and genomic characterization uncovers novel biology.</title>
        <authorList>
            <person name="Wiegand S."/>
            <person name="Jogler M."/>
            <person name="Boedeker C."/>
            <person name="Pinto D."/>
            <person name="Vollmers J."/>
            <person name="Rivas-Marin E."/>
            <person name="Kohn T."/>
            <person name="Peeters S.H."/>
            <person name="Heuer A."/>
            <person name="Rast P."/>
            <person name="Oberbeckmann S."/>
            <person name="Bunk B."/>
            <person name="Jeske O."/>
            <person name="Meyerdierks A."/>
            <person name="Storesund J.E."/>
            <person name="Kallscheuer N."/>
            <person name="Luecker S."/>
            <person name="Lage O.M."/>
            <person name="Pohl T."/>
            <person name="Merkel B.J."/>
            <person name="Hornburger P."/>
            <person name="Mueller R.-W."/>
            <person name="Bruemmer F."/>
            <person name="Labrenz M."/>
            <person name="Spormann A.M."/>
            <person name="Op den Camp H."/>
            <person name="Overmann J."/>
            <person name="Amann R."/>
            <person name="Jetten M.S.M."/>
            <person name="Mascher T."/>
            <person name="Medema M.H."/>
            <person name="Devos D.P."/>
            <person name="Kaster A.-K."/>
            <person name="Ovreas L."/>
            <person name="Rohde M."/>
            <person name="Galperin M.Y."/>
            <person name="Jogler C."/>
        </authorList>
    </citation>
    <scope>NUCLEOTIDE SEQUENCE [LARGE SCALE GENOMIC DNA]</scope>
    <source>
        <strain evidence="2 3">KS4</strain>
    </source>
</reference>
<dbReference type="InterPro" id="IPR012902">
    <property type="entry name" value="N_methyl_site"/>
</dbReference>
<name>A0A517YPZ1_9BACT</name>
<keyword evidence="1" id="KW-1133">Transmembrane helix</keyword>
<dbReference type="Pfam" id="PF07963">
    <property type="entry name" value="N_methyl"/>
    <property type="match status" value="1"/>
</dbReference>
<proteinExistence type="predicted"/>
<dbReference type="Gene3D" id="3.30.700.10">
    <property type="entry name" value="Glycoprotein, Type 4 Pilin"/>
    <property type="match status" value="1"/>
</dbReference>
<evidence type="ECO:0000313" key="2">
    <source>
        <dbReference type="EMBL" id="QDU32299.1"/>
    </source>
</evidence>
<feature type="transmembrane region" description="Helical" evidence="1">
    <location>
        <begin position="12"/>
        <end position="36"/>
    </location>
</feature>
<dbReference type="Proteomes" id="UP000317369">
    <property type="component" value="Chromosome"/>
</dbReference>
<dbReference type="NCBIfam" id="TIGR02532">
    <property type="entry name" value="IV_pilin_GFxxxE"/>
    <property type="match status" value="1"/>
</dbReference>